<feature type="chain" id="PRO_5035196627" evidence="3">
    <location>
        <begin position="27"/>
        <end position="405"/>
    </location>
</feature>
<protein>
    <submittedName>
        <fullName evidence="8">Efflux RND transporter periplasmic adaptor subunit</fullName>
    </submittedName>
</protein>
<dbReference type="InterPro" id="IPR058648">
    <property type="entry name" value="HH_CzcB-like"/>
</dbReference>
<feature type="domain" description="CzcB-like C-terminal circularly permuted SH3-like" evidence="7">
    <location>
        <begin position="331"/>
        <end position="391"/>
    </location>
</feature>
<dbReference type="Gene3D" id="2.40.30.170">
    <property type="match status" value="1"/>
</dbReference>
<proteinExistence type="inferred from homology"/>
<dbReference type="Gene3D" id="2.40.50.100">
    <property type="match status" value="1"/>
</dbReference>
<dbReference type="SUPFAM" id="SSF111369">
    <property type="entry name" value="HlyD-like secretion proteins"/>
    <property type="match status" value="1"/>
</dbReference>
<dbReference type="GO" id="GO:0016020">
    <property type="term" value="C:membrane"/>
    <property type="evidence" value="ECO:0007669"/>
    <property type="project" value="InterPro"/>
</dbReference>
<evidence type="ECO:0000256" key="1">
    <source>
        <dbReference type="ARBA" id="ARBA00009477"/>
    </source>
</evidence>
<reference evidence="8" key="1">
    <citation type="submission" date="2021-03" db="EMBL/GenBank/DDBJ databases">
        <title>Acanthopleuribacteraceae sp. M133.</title>
        <authorList>
            <person name="Wang G."/>
        </authorList>
    </citation>
    <scope>NUCLEOTIDE SEQUENCE</scope>
    <source>
        <strain evidence="8">M133</strain>
    </source>
</reference>
<dbReference type="Proteomes" id="UP000663929">
    <property type="component" value="Chromosome"/>
</dbReference>
<dbReference type="InterPro" id="IPR058647">
    <property type="entry name" value="BSH_CzcB-like"/>
</dbReference>
<evidence type="ECO:0000259" key="6">
    <source>
        <dbReference type="Pfam" id="PF25973"/>
    </source>
</evidence>
<dbReference type="KEGG" id="scor:J3U87_30455"/>
<feature type="domain" description="CzcB-like barrel-sandwich hybrid" evidence="6">
    <location>
        <begin position="88"/>
        <end position="241"/>
    </location>
</feature>
<dbReference type="Pfam" id="PF25893">
    <property type="entry name" value="HH_CzcB"/>
    <property type="match status" value="1"/>
</dbReference>
<feature type="signal peptide" evidence="3">
    <location>
        <begin position="1"/>
        <end position="26"/>
    </location>
</feature>
<evidence type="ECO:0000313" key="9">
    <source>
        <dbReference type="Proteomes" id="UP000663929"/>
    </source>
</evidence>
<feature type="domain" description="CusB-like beta-barrel" evidence="5">
    <location>
        <begin position="245"/>
        <end position="317"/>
    </location>
</feature>
<feature type="domain" description="CzcB-like alpha-helical hairpin" evidence="4">
    <location>
        <begin position="129"/>
        <end position="186"/>
    </location>
</feature>
<dbReference type="Gene3D" id="1.10.287.470">
    <property type="entry name" value="Helix hairpin bin"/>
    <property type="match status" value="1"/>
</dbReference>
<dbReference type="FunFam" id="2.40.30.170:FF:000010">
    <property type="entry name" value="Efflux RND transporter periplasmic adaptor subunit"/>
    <property type="match status" value="1"/>
</dbReference>
<accession>A0A8A4TTR3</accession>
<evidence type="ECO:0000313" key="8">
    <source>
        <dbReference type="EMBL" id="QTD49925.1"/>
    </source>
</evidence>
<keyword evidence="2" id="KW-0813">Transport</keyword>
<evidence type="ECO:0000256" key="2">
    <source>
        <dbReference type="ARBA" id="ARBA00022448"/>
    </source>
</evidence>
<keyword evidence="3" id="KW-0732">Signal</keyword>
<dbReference type="PANTHER" id="PTHR30097:SF4">
    <property type="entry name" value="SLR6042 PROTEIN"/>
    <property type="match status" value="1"/>
</dbReference>
<evidence type="ECO:0000259" key="5">
    <source>
        <dbReference type="Pfam" id="PF25954"/>
    </source>
</evidence>
<dbReference type="InterPro" id="IPR006143">
    <property type="entry name" value="RND_pump_MFP"/>
</dbReference>
<dbReference type="Pfam" id="PF25954">
    <property type="entry name" value="Beta-barrel_RND_2"/>
    <property type="match status" value="1"/>
</dbReference>
<sequence length="405" mass="44448">MTESITPTWIYTVLLVSIFCGTPALAVGDHDDHEEDGDHQHEESHEENIVTLTEDQMKSLSLGSVLVSRGELTERFSFPAEIQFDPMKVAHLTPRVQGTVREVNHVLGDVVKGGSELAVLESRELGVSKSNYLASLALQRLRERTFAREERLWKQQITSEQDYLEAAQALEESRIEVLLARQNLLALGVSEEDLALLGLQGNHLELNRYRMTMPFDGRIIEQHITRGEVLDERDAAFVVADTRSMWVNARVPERDLAQVSEGLEALVTVKSLGGAAFNGRIEYLSSQLDPETRTALARLTLPNPDGLLRAGMFAELTVLVPRQSATSGGLIVPSAAIQRVKDGQVVFKRIGEGTYESIPVTILRITANAAEVSGELAAGDSLATGDLFILKSQVSKHELGSGHSH</sequence>
<dbReference type="Pfam" id="PF25973">
    <property type="entry name" value="BSH_CzcB"/>
    <property type="match status" value="1"/>
</dbReference>
<dbReference type="InterPro" id="IPR058792">
    <property type="entry name" value="Beta-barrel_RND_2"/>
</dbReference>
<keyword evidence="9" id="KW-1185">Reference proteome</keyword>
<dbReference type="RefSeq" id="WP_237379556.1">
    <property type="nucleotide sequence ID" value="NZ_CP071793.1"/>
</dbReference>
<dbReference type="PANTHER" id="PTHR30097">
    <property type="entry name" value="CATION EFFLUX SYSTEM PROTEIN CUSB"/>
    <property type="match status" value="1"/>
</dbReference>
<dbReference type="InterPro" id="IPR058649">
    <property type="entry name" value="CzcB_C"/>
</dbReference>
<dbReference type="GO" id="GO:0046914">
    <property type="term" value="F:transition metal ion binding"/>
    <property type="evidence" value="ECO:0007669"/>
    <property type="project" value="TreeGrafter"/>
</dbReference>
<gene>
    <name evidence="8" type="ORF">J3U87_30455</name>
</gene>
<dbReference type="GO" id="GO:0030288">
    <property type="term" value="C:outer membrane-bounded periplasmic space"/>
    <property type="evidence" value="ECO:0007669"/>
    <property type="project" value="TreeGrafter"/>
</dbReference>
<evidence type="ECO:0000256" key="3">
    <source>
        <dbReference type="SAM" id="SignalP"/>
    </source>
</evidence>
<dbReference type="Pfam" id="PF25975">
    <property type="entry name" value="CzcB_C"/>
    <property type="match status" value="1"/>
</dbReference>
<name>A0A8A4TTR3_SULCO</name>
<dbReference type="GO" id="GO:0015679">
    <property type="term" value="P:plasma membrane copper ion transport"/>
    <property type="evidence" value="ECO:0007669"/>
    <property type="project" value="TreeGrafter"/>
</dbReference>
<dbReference type="EMBL" id="CP071793">
    <property type="protein sequence ID" value="QTD49925.1"/>
    <property type="molecule type" value="Genomic_DNA"/>
</dbReference>
<dbReference type="GO" id="GO:0022857">
    <property type="term" value="F:transmembrane transporter activity"/>
    <property type="evidence" value="ECO:0007669"/>
    <property type="project" value="InterPro"/>
</dbReference>
<dbReference type="AlphaFoldDB" id="A0A8A4TTR3"/>
<dbReference type="GO" id="GO:0060003">
    <property type="term" value="P:copper ion export"/>
    <property type="evidence" value="ECO:0007669"/>
    <property type="project" value="TreeGrafter"/>
</dbReference>
<organism evidence="8 9">
    <name type="scientific">Sulfidibacter corallicola</name>
    <dbReference type="NCBI Taxonomy" id="2818388"/>
    <lineage>
        <taxon>Bacteria</taxon>
        <taxon>Pseudomonadati</taxon>
        <taxon>Acidobacteriota</taxon>
        <taxon>Holophagae</taxon>
        <taxon>Acanthopleuribacterales</taxon>
        <taxon>Acanthopleuribacteraceae</taxon>
        <taxon>Sulfidibacter</taxon>
    </lineage>
</organism>
<dbReference type="Gene3D" id="2.40.420.20">
    <property type="match status" value="1"/>
</dbReference>
<dbReference type="NCBIfam" id="TIGR01730">
    <property type="entry name" value="RND_mfp"/>
    <property type="match status" value="1"/>
</dbReference>
<evidence type="ECO:0000259" key="4">
    <source>
        <dbReference type="Pfam" id="PF25893"/>
    </source>
</evidence>
<comment type="similarity">
    <text evidence="1">Belongs to the membrane fusion protein (MFP) (TC 8.A.1) family.</text>
</comment>
<evidence type="ECO:0000259" key="7">
    <source>
        <dbReference type="Pfam" id="PF25975"/>
    </source>
</evidence>
<dbReference type="InterPro" id="IPR051909">
    <property type="entry name" value="MFP_Cation_Efflux"/>
</dbReference>